<dbReference type="SUPFAM" id="SSF54826">
    <property type="entry name" value="Enolase N-terminal domain-like"/>
    <property type="match status" value="1"/>
</dbReference>
<reference evidence="1" key="1">
    <citation type="submission" date="2023-04" db="EMBL/GenBank/DDBJ databases">
        <title>Genomic characterization of faba bean (Vicia faba) microsymbionts in Mexican soils.</title>
        <authorList>
            <person name="Rivera Orduna F.N."/>
            <person name="Guevara-Luna J."/>
            <person name="Yan J."/>
            <person name="Arroyo-Herrera I."/>
            <person name="Li Y."/>
            <person name="Vasquez-Murrieta M.S."/>
            <person name="Wang E.T."/>
        </authorList>
    </citation>
    <scope>NUCLEOTIDE SEQUENCE</scope>
    <source>
        <strain evidence="1">CH26</strain>
    </source>
</reference>
<sequence>MDRSRGASVTAPRVRIAEIDAFERDIRLRLPFRFGAATLEKAPQAFLRVRVEDEGGRTAIGAAAEMMVPKWFDKNPALTPAQNVDQLRGSIRTAAAASLEASAPTTLFAAARLNEMETLRRLPGNLLAAGFGPSLIARAALDAYCRLAGISFFDAVRGNLVGIGGPMLPDDIGADEASAVLAGLRPAGSISARHTIGLVDPITEGDIVDPIGDGLPQSLEAVIARYGNRWFKIKLSGAVDADIDRLARIAAVLDRLPDYRVTVDGNEQFGAAEQFAALLARIDSTPRLARLRAAIAFVEQPFSRDITMQTPLGDLAARLAFLIDESDDGDDAFARARGLGYTGVSSKTCKGVYRSLMKAIRIRTGPTPGLFLSGEDLTCQAGLAVQQDLALGSLLGLSHVERNGHHYVAGMQGAPQAEKERFAAAHPDLYAWGADGPLLSIREGRIAIGSLAAVGYASGVLPDFEAAIVMTPGNGRNSNSCADIKRG</sequence>
<evidence type="ECO:0000313" key="1">
    <source>
        <dbReference type="EMBL" id="MDR9772119.1"/>
    </source>
</evidence>
<dbReference type="InterPro" id="IPR036849">
    <property type="entry name" value="Enolase-like_C_sf"/>
</dbReference>
<name>A0AAJ2GS98_9HYPH</name>
<accession>A0AAJ2GS98</accession>
<protein>
    <submittedName>
        <fullName evidence="1">Mandelate racemase</fullName>
    </submittedName>
</protein>
<comment type="caution">
    <text evidence="1">The sequence shown here is derived from an EMBL/GenBank/DDBJ whole genome shotgun (WGS) entry which is preliminary data.</text>
</comment>
<organism evidence="1 2">
    <name type="scientific">Rhizobium hidalgonense</name>
    <dbReference type="NCBI Taxonomy" id="1538159"/>
    <lineage>
        <taxon>Bacteria</taxon>
        <taxon>Pseudomonadati</taxon>
        <taxon>Pseudomonadota</taxon>
        <taxon>Alphaproteobacteria</taxon>
        <taxon>Hyphomicrobiales</taxon>
        <taxon>Rhizobiaceae</taxon>
        <taxon>Rhizobium/Agrobacterium group</taxon>
        <taxon>Rhizobium</taxon>
    </lineage>
</organism>
<dbReference type="EMBL" id="JAVLSF010000002">
    <property type="protein sequence ID" value="MDR9772119.1"/>
    <property type="molecule type" value="Genomic_DNA"/>
</dbReference>
<dbReference type="Gene3D" id="3.20.20.120">
    <property type="entry name" value="Enolase-like C-terminal domain"/>
    <property type="match status" value="1"/>
</dbReference>
<dbReference type="AlphaFoldDB" id="A0AAJ2GS98"/>
<evidence type="ECO:0000313" key="2">
    <source>
        <dbReference type="Proteomes" id="UP001268610"/>
    </source>
</evidence>
<proteinExistence type="predicted"/>
<dbReference type="RefSeq" id="WP_310855388.1">
    <property type="nucleotide sequence ID" value="NZ_JAVLSE010000002.1"/>
</dbReference>
<dbReference type="SUPFAM" id="SSF51604">
    <property type="entry name" value="Enolase C-terminal domain-like"/>
    <property type="match status" value="1"/>
</dbReference>
<gene>
    <name evidence="1" type="ORF">RJJ65_05495</name>
</gene>
<dbReference type="InterPro" id="IPR029017">
    <property type="entry name" value="Enolase-like_N"/>
</dbReference>
<dbReference type="Proteomes" id="UP001268610">
    <property type="component" value="Unassembled WGS sequence"/>
</dbReference>